<dbReference type="InterPro" id="IPR019734">
    <property type="entry name" value="TPR_rpt"/>
</dbReference>
<dbReference type="EMBL" id="JARWAL010000004">
    <property type="protein sequence ID" value="MDR5892353.1"/>
    <property type="molecule type" value="Genomic_DNA"/>
</dbReference>
<evidence type="ECO:0000313" key="3">
    <source>
        <dbReference type="EMBL" id="MDR5892353.1"/>
    </source>
</evidence>
<organism evidence="3 4">
    <name type="scientific">Halomonas mongoliensis</name>
    <dbReference type="NCBI Taxonomy" id="321265"/>
    <lineage>
        <taxon>Bacteria</taxon>
        <taxon>Pseudomonadati</taxon>
        <taxon>Pseudomonadota</taxon>
        <taxon>Gammaproteobacteria</taxon>
        <taxon>Oceanospirillales</taxon>
        <taxon>Halomonadaceae</taxon>
        <taxon>Halomonas</taxon>
    </lineage>
</organism>
<reference evidence="3 4" key="1">
    <citation type="submission" date="2023-04" db="EMBL/GenBank/DDBJ databases">
        <title>A long-awaited taxogenomic arrangement of the family Halomonadaceae.</title>
        <authorList>
            <person name="De La Haba R."/>
            <person name="Chuvochina M."/>
            <person name="Wittouck S."/>
            <person name="Arahal D.R."/>
            <person name="Sanchez-Porro C."/>
            <person name="Hugenholtz P."/>
            <person name="Ventosa A."/>
        </authorList>
    </citation>
    <scope>NUCLEOTIDE SEQUENCE [LARGE SCALE GENOMIC DNA]</scope>
    <source>
        <strain evidence="3 4">DSM 17332</strain>
    </source>
</reference>
<keyword evidence="4" id="KW-1185">Reference proteome</keyword>
<dbReference type="SUPFAM" id="SSF48452">
    <property type="entry name" value="TPR-like"/>
    <property type="match status" value="1"/>
</dbReference>
<evidence type="ECO:0000313" key="4">
    <source>
        <dbReference type="Proteomes" id="UP001252270"/>
    </source>
</evidence>
<feature type="region of interest" description="Disordered" evidence="2">
    <location>
        <begin position="234"/>
        <end position="254"/>
    </location>
</feature>
<feature type="repeat" description="TPR" evidence="1">
    <location>
        <begin position="156"/>
        <end position="189"/>
    </location>
</feature>
<evidence type="ECO:0008006" key="5">
    <source>
        <dbReference type="Google" id="ProtNLM"/>
    </source>
</evidence>
<dbReference type="PROSITE" id="PS50005">
    <property type="entry name" value="TPR"/>
    <property type="match status" value="1"/>
</dbReference>
<dbReference type="PROSITE" id="PS51257">
    <property type="entry name" value="PROKAR_LIPOPROTEIN"/>
    <property type="match status" value="1"/>
</dbReference>
<gene>
    <name evidence="3" type="ORF">QC820_05950</name>
</gene>
<dbReference type="SMART" id="SM00028">
    <property type="entry name" value="TPR"/>
    <property type="match status" value="2"/>
</dbReference>
<dbReference type="RefSeq" id="WP_309636152.1">
    <property type="nucleotide sequence ID" value="NZ_JARWAL010000004.1"/>
</dbReference>
<dbReference type="Proteomes" id="UP001252270">
    <property type="component" value="Unassembled WGS sequence"/>
</dbReference>
<evidence type="ECO:0000256" key="2">
    <source>
        <dbReference type="SAM" id="MobiDB-lite"/>
    </source>
</evidence>
<name>A0ABU1GK12_9GAMM</name>
<keyword evidence="1" id="KW-0802">TPR repeat</keyword>
<evidence type="ECO:0000256" key="1">
    <source>
        <dbReference type="PROSITE-ProRule" id="PRU00339"/>
    </source>
</evidence>
<accession>A0ABU1GK12</accession>
<protein>
    <recommendedName>
        <fullName evidence="5">Tetratricopeptide repeat protein</fullName>
    </recommendedName>
</protein>
<comment type="caution">
    <text evidence="3">The sequence shown here is derived from an EMBL/GenBank/DDBJ whole genome shotgun (WGS) entry which is preliminary data.</text>
</comment>
<sequence length="254" mass="27512">MRKMAGWQGALLVGLLLAGLSGCTTTRENLGSDVTGVLQPFAQGSRIGPCGERYSAEEGMELSMVQQQLDEERPRSALAYLEALGYAYPEARLMEAEALRQVGELERSSEVYAALRSTCLEADAQRGLARNAFSRQRPEVALEYMRRARQASPADARIRNDLGYLLMLRGDHSAAIEEFLTALELDESHGNAASNLVLALLQSGQPRRAEAAAQRYRLDSDAFATLQAAVARSASLPAAPGDTSHALESQDETP</sequence>
<dbReference type="InterPro" id="IPR011990">
    <property type="entry name" value="TPR-like_helical_dom_sf"/>
</dbReference>
<dbReference type="Gene3D" id="1.25.40.10">
    <property type="entry name" value="Tetratricopeptide repeat domain"/>
    <property type="match status" value="1"/>
</dbReference>
<proteinExistence type="predicted"/>
<dbReference type="Pfam" id="PF13432">
    <property type="entry name" value="TPR_16"/>
    <property type="match status" value="1"/>
</dbReference>